<feature type="compositionally biased region" description="Basic and acidic residues" evidence="9">
    <location>
        <begin position="991"/>
        <end position="1010"/>
    </location>
</feature>
<feature type="binding site" evidence="7">
    <location>
        <position position="598"/>
    </location>
    <ligand>
        <name>Na(+)</name>
        <dbReference type="ChEBI" id="CHEBI:29101"/>
        <label>1</label>
    </ligand>
</feature>
<evidence type="ECO:0000256" key="3">
    <source>
        <dbReference type="ARBA" id="ARBA00022692"/>
    </source>
</evidence>
<keyword evidence="7" id="KW-0915">Sodium</keyword>
<feature type="transmembrane region" description="Helical" evidence="10">
    <location>
        <begin position="493"/>
        <end position="510"/>
    </location>
</feature>
<keyword evidence="12" id="KW-1185">Reference proteome</keyword>
<feature type="transmembrane region" description="Helical" evidence="10">
    <location>
        <begin position="726"/>
        <end position="748"/>
    </location>
</feature>
<dbReference type="GO" id="GO:0089718">
    <property type="term" value="P:amino acid import across plasma membrane"/>
    <property type="evidence" value="ECO:0007669"/>
    <property type="project" value="TreeGrafter"/>
</dbReference>
<feature type="transmembrane region" description="Helical" evidence="10">
    <location>
        <begin position="437"/>
        <end position="457"/>
    </location>
</feature>
<reference evidence="11 12" key="1">
    <citation type="submission" date="2014-11" db="EMBL/GenBank/DDBJ databases">
        <title>Genetic blueprint of the zoonotic pathogen Toxocara canis.</title>
        <authorList>
            <person name="Zhu X.-Q."/>
            <person name="Korhonen P.K."/>
            <person name="Cai H."/>
            <person name="Young N.D."/>
            <person name="Nejsum P."/>
            <person name="von Samson-Himmelstjerna G."/>
            <person name="Boag P.R."/>
            <person name="Tan P."/>
            <person name="Li Q."/>
            <person name="Min J."/>
            <person name="Yang Y."/>
            <person name="Wang X."/>
            <person name="Fang X."/>
            <person name="Hall R.S."/>
            <person name="Hofmann A."/>
            <person name="Sternberg P.W."/>
            <person name="Jex A.R."/>
            <person name="Gasser R.B."/>
        </authorList>
    </citation>
    <scope>NUCLEOTIDE SEQUENCE [LARGE SCALE GENOMIC DNA]</scope>
    <source>
        <strain evidence="11">PN_DK_2014</strain>
    </source>
</reference>
<feature type="compositionally biased region" description="Low complexity" evidence="9">
    <location>
        <begin position="1046"/>
        <end position="1063"/>
    </location>
</feature>
<sequence length="1087" mass="121676">MRFPIEQDWHIALRQQIEEIARRNSDHKKYAQVQDRTQEMDDIVVKLRELVNTNPEEAARLHVQAVSILDETDRLIAAKLPNASSQFTPSAMQESLLRHAMRNKVMPEKTTTTMRFATFADIESTEADETKGSNVDERSTTGGWSSFTKRLSNVLSHQDVENGNEVQKPSKTWNFFCMDRGNKEAQSKGDDDVRDLWKTQFEFFLSLVGFMVGVGNTLKFPSLAYQHGGGVFLIPYFVCLALFGLPIVFMHLCIGQYSGLSASGAFWKMMPIASELIKGIGWALVLLALPVSIYYNIIVAWSIYYFWFSLKGFFTGRLPWDHCNSDWPKNIPCCLLRESPECFLQPHAISSPEAYFHYEVLNRTAKIYPEEEMVIRNNATLEALMALNVTLPSYSSGYDISGVLNPELGPLQSHLVLALAIAWILVFFGVFKGIGSIGWAVTITATLPYLLLGILLLRGLSLPGANQGLAFLFKPNIEQLWSIPMWKSAAEQVFYSLGIDAGPLISMASFSRYRNNIYRDAVAVVLINTFTSVLAGMVIFSFVGFLAQSQNQPLNAILQHDSLYIAFTVYPGVTSFMDLMGPLWAALFFAMLTISALDAEFAWLEMIISSAMKQFGMASRRTEIRFVVGMCFFCFVCGLPLTTRGGIFIFHSIENLNANWNSFSLSLIQIVVVCYIYGVDNFIEDIGEMLRVSTSLTDQLAPHNLSVTHVGFWKKAKFFFGPTGTYVRWSWCLFSPCILGFLLVASAFSYQRVTFEDYPLPVYYELVAWIAMIGPLFVVPFTGAHILYDAYKNGKPISSVFDSSRWRHKKNGEDSAEPKHTEKEEQDYWSIADPVSRVASARRPNATMVDDVGYNTVVEMINEWAKKNAATLGDRCESSNDDPQKSQQLPAKQLNTTSSSSSTSRSGSCHELTLFGAPPSEGLVQKSDTVIHRTLKKSDPRRKQLYEVETPFNVAKFNLTYEAKVRLEGGNQACENDASVPVARSPSADGLHADKRPSDKHEVSVTDRSHSCNTSPIPFCSQSLEDHHRISGEQQSLGSISITPIDSVRNRSSSSASNPDFSVLNRQKHPTIKRPKPIDAPPPFTQL</sequence>
<feature type="transmembrane region" description="Helical" evidence="10">
    <location>
        <begin position="768"/>
        <end position="788"/>
    </location>
</feature>
<organism evidence="11 12">
    <name type="scientific">Toxocara canis</name>
    <name type="common">Canine roundworm</name>
    <dbReference type="NCBI Taxonomy" id="6265"/>
    <lineage>
        <taxon>Eukaryota</taxon>
        <taxon>Metazoa</taxon>
        <taxon>Ecdysozoa</taxon>
        <taxon>Nematoda</taxon>
        <taxon>Chromadorea</taxon>
        <taxon>Rhabditida</taxon>
        <taxon>Spirurina</taxon>
        <taxon>Ascaridomorpha</taxon>
        <taxon>Ascaridoidea</taxon>
        <taxon>Toxocaridae</taxon>
        <taxon>Toxocara</taxon>
    </lineage>
</organism>
<feature type="transmembrane region" description="Helical" evidence="10">
    <location>
        <begin position="663"/>
        <end position="683"/>
    </location>
</feature>
<feature type="compositionally biased region" description="Basic residues" evidence="9">
    <location>
        <begin position="1066"/>
        <end position="1075"/>
    </location>
</feature>
<feature type="binding site" evidence="7">
    <location>
        <position position="528"/>
    </location>
    <ligand>
        <name>Na(+)</name>
        <dbReference type="ChEBI" id="CHEBI:29101"/>
        <label>1</label>
    </ligand>
</feature>
<feature type="transmembrane region" description="Helical" evidence="10">
    <location>
        <begin position="624"/>
        <end position="643"/>
    </location>
</feature>
<feature type="transmembrane region" description="Helical" evidence="10">
    <location>
        <begin position="233"/>
        <end position="259"/>
    </location>
</feature>
<feature type="transmembrane region" description="Helical" evidence="10">
    <location>
        <begin position="411"/>
        <end position="430"/>
    </location>
</feature>
<evidence type="ECO:0000256" key="6">
    <source>
        <dbReference type="ARBA" id="ARBA00023136"/>
    </source>
</evidence>
<evidence type="ECO:0000256" key="4">
    <source>
        <dbReference type="ARBA" id="ARBA00022847"/>
    </source>
</evidence>
<feature type="region of interest" description="Disordered" evidence="9">
    <location>
        <begin position="976"/>
        <end position="1014"/>
    </location>
</feature>
<feature type="disulfide bond" evidence="8">
    <location>
        <begin position="323"/>
        <end position="334"/>
    </location>
</feature>
<evidence type="ECO:0000256" key="9">
    <source>
        <dbReference type="SAM" id="MobiDB-lite"/>
    </source>
</evidence>
<name>A0A0B2W0D5_TOXCA</name>
<accession>A0A0B2W0D5</accession>
<feature type="compositionally biased region" description="Polar residues" evidence="9">
    <location>
        <begin position="1032"/>
        <end position="1044"/>
    </location>
</feature>
<dbReference type="PANTHER" id="PTHR11616:SF324">
    <property type="entry name" value="SODIUM-DEPENDENT TRANSPORTER SNF-12"/>
    <property type="match status" value="1"/>
</dbReference>
<feature type="compositionally biased region" description="Polar residues" evidence="9">
    <location>
        <begin position="885"/>
        <end position="895"/>
    </location>
</feature>
<dbReference type="PRINTS" id="PR00176">
    <property type="entry name" value="NANEUSMPORT"/>
</dbReference>
<dbReference type="PANTHER" id="PTHR11616">
    <property type="entry name" value="SODIUM/CHLORIDE DEPENDENT TRANSPORTER"/>
    <property type="match status" value="1"/>
</dbReference>
<feature type="compositionally biased region" description="Basic and acidic residues" evidence="9">
    <location>
        <begin position="874"/>
        <end position="884"/>
    </location>
</feature>
<dbReference type="Pfam" id="PF00209">
    <property type="entry name" value="SNF"/>
    <property type="match status" value="1"/>
</dbReference>
<dbReference type="InterPro" id="IPR037272">
    <property type="entry name" value="SNS_sf"/>
</dbReference>
<keyword evidence="5 10" id="KW-1133">Transmembrane helix</keyword>
<feature type="compositionally biased region" description="Low complexity" evidence="9">
    <location>
        <begin position="896"/>
        <end position="907"/>
    </location>
</feature>
<gene>
    <name evidence="11" type="primary">SLC6A5</name>
    <name evidence="11" type="ORF">Tcan_18299</name>
</gene>
<keyword evidence="8" id="KW-1015">Disulfide bond</keyword>
<feature type="transmembrane region" description="Helical" evidence="10">
    <location>
        <begin position="203"/>
        <end position="221"/>
    </location>
</feature>
<dbReference type="AlphaFoldDB" id="A0A0B2W0D5"/>
<feature type="compositionally biased region" description="Pro residues" evidence="9">
    <location>
        <begin position="1078"/>
        <end position="1087"/>
    </location>
</feature>
<evidence type="ECO:0000256" key="10">
    <source>
        <dbReference type="SAM" id="Phobius"/>
    </source>
</evidence>
<keyword evidence="7" id="KW-0479">Metal-binding</keyword>
<dbReference type="PROSITE" id="PS50267">
    <property type="entry name" value="NA_NEUROTRAN_SYMP_3"/>
    <property type="match status" value="1"/>
</dbReference>
<dbReference type="OMA" id="THRENTY"/>
<feature type="binding site" evidence="7">
    <location>
        <position position="209"/>
    </location>
    <ligand>
        <name>Na(+)</name>
        <dbReference type="ChEBI" id="CHEBI:29101"/>
        <label>1</label>
    </ligand>
</feature>
<evidence type="ECO:0000256" key="7">
    <source>
        <dbReference type="PIRSR" id="PIRSR600175-1"/>
    </source>
</evidence>
<proteinExistence type="predicted"/>
<feature type="transmembrane region" description="Helical" evidence="10">
    <location>
        <begin position="280"/>
        <end position="307"/>
    </location>
</feature>
<comment type="caution">
    <text evidence="11">The sequence shown here is derived from an EMBL/GenBank/DDBJ whole genome shotgun (WGS) entry which is preliminary data.</text>
</comment>
<keyword evidence="3 10" id="KW-0812">Transmembrane</keyword>
<feature type="binding site" evidence="7">
    <location>
        <position position="496"/>
    </location>
    <ligand>
        <name>Na(+)</name>
        <dbReference type="ChEBI" id="CHEBI:29101"/>
        <label>1</label>
    </ligand>
</feature>
<dbReference type="GO" id="GO:0005283">
    <property type="term" value="F:amino acid:sodium symporter activity"/>
    <property type="evidence" value="ECO:0007669"/>
    <property type="project" value="TreeGrafter"/>
</dbReference>
<evidence type="ECO:0000256" key="1">
    <source>
        <dbReference type="ARBA" id="ARBA00004141"/>
    </source>
</evidence>
<feature type="region of interest" description="Disordered" evidence="9">
    <location>
        <begin position="1029"/>
        <end position="1087"/>
    </location>
</feature>
<dbReference type="STRING" id="6265.A0A0B2W0D5"/>
<evidence type="ECO:0000313" key="12">
    <source>
        <dbReference type="Proteomes" id="UP000031036"/>
    </source>
</evidence>
<evidence type="ECO:0000313" key="11">
    <source>
        <dbReference type="EMBL" id="KHN86655.1"/>
    </source>
</evidence>
<keyword evidence="2" id="KW-0813">Transport</keyword>
<keyword evidence="6 10" id="KW-0472">Membrane</keyword>
<feature type="region of interest" description="Disordered" evidence="9">
    <location>
        <begin position="873"/>
        <end position="928"/>
    </location>
</feature>
<dbReference type="GO" id="GO:0015179">
    <property type="term" value="F:L-amino acid transmembrane transporter activity"/>
    <property type="evidence" value="ECO:0007669"/>
    <property type="project" value="TreeGrafter"/>
</dbReference>
<dbReference type="EMBL" id="JPKZ01000533">
    <property type="protein sequence ID" value="KHN86655.1"/>
    <property type="molecule type" value="Genomic_DNA"/>
</dbReference>
<dbReference type="Proteomes" id="UP000031036">
    <property type="component" value="Unassembled WGS sequence"/>
</dbReference>
<comment type="subcellular location">
    <subcellularLocation>
        <location evidence="1">Membrane</location>
        <topology evidence="1">Multi-pass membrane protein</topology>
    </subcellularLocation>
</comment>
<dbReference type="SUPFAM" id="SSF161070">
    <property type="entry name" value="SNF-like"/>
    <property type="match status" value="1"/>
</dbReference>
<dbReference type="CDD" id="cd10324">
    <property type="entry name" value="SLC6sbd"/>
    <property type="match status" value="1"/>
</dbReference>
<feature type="binding site" evidence="7">
    <location>
        <position position="216"/>
    </location>
    <ligand>
        <name>Na(+)</name>
        <dbReference type="ChEBI" id="CHEBI:29101"/>
        <label>1</label>
    </ligand>
</feature>
<dbReference type="GO" id="GO:0046872">
    <property type="term" value="F:metal ion binding"/>
    <property type="evidence" value="ECO:0007669"/>
    <property type="project" value="UniProtKB-KW"/>
</dbReference>
<keyword evidence="4" id="KW-0769">Symport</keyword>
<evidence type="ECO:0000256" key="8">
    <source>
        <dbReference type="PIRSR" id="PIRSR600175-2"/>
    </source>
</evidence>
<feature type="transmembrane region" description="Helical" evidence="10">
    <location>
        <begin position="522"/>
        <end position="547"/>
    </location>
</feature>
<evidence type="ECO:0000256" key="5">
    <source>
        <dbReference type="ARBA" id="ARBA00022989"/>
    </source>
</evidence>
<dbReference type="InterPro" id="IPR000175">
    <property type="entry name" value="Na/ntran_symport"/>
</dbReference>
<feature type="transmembrane region" description="Helical" evidence="10">
    <location>
        <begin position="583"/>
        <end position="604"/>
    </location>
</feature>
<dbReference type="OrthoDB" id="6581954at2759"/>
<evidence type="ECO:0000256" key="2">
    <source>
        <dbReference type="ARBA" id="ARBA00022448"/>
    </source>
</evidence>
<protein>
    <submittedName>
        <fullName evidence="11">Sodium-and chloride-dependent glycine transporter 2</fullName>
    </submittedName>
</protein>
<dbReference type="GO" id="GO:0005886">
    <property type="term" value="C:plasma membrane"/>
    <property type="evidence" value="ECO:0007669"/>
    <property type="project" value="TreeGrafter"/>
</dbReference>
<feature type="binding site" evidence="7">
    <location>
        <position position="212"/>
    </location>
    <ligand>
        <name>Na(+)</name>
        <dbReference type="ChEBI" id="CHEBI:29101"/>
        <label>1</label>
    </ligand>
</feature>